<evidence type="ECO:0000256" key="5">
    <source>
        <dbReference type="ARBA" id="ARBA00023288"/>
    </source>
</evidence>
<name>A0A318SE10_9BURK</name>
<accession>A0A318SE10</accession>
<gene>
    <name evidence="6" type="primary">lptE</name>
    <name evidence="7" type="ORF">DFQ15_1228</name>
</gene>
<dbReference type="HAMAP" id="MF_01186">
    <property type="entry name" value="LPS_assembly_LptE"/>
    <property type="match status" value="1"/>
</dbReference>
<evidence type="ECO:0000256" key="3">
    <source>
        <dbReference type="ARBA" id="ARBA00023139"/>
    </source>
</evidence>
<dbReference type="PANTHER" id="PTHR38098">
    <property type="entry name" value="LPS-ASSEMBLY LIPOPROTEIN LPTE"/>
    <property type="match status" value="1"/>
</dbReference>
<evidence type="ECO:0000313" key="7">
    <source>
        <dbReference type="EMBL" id="PYE74926.1"/>
    </source>
</evidence>
<comment type="similarity">
    <text evidence="6">Belongs to the LptE lipoprotein family.</text>
</comment>
<dbReference type="InterPro" id="IPR007485">
    <property type="entry name" value="LPS_assembly_LptE"/>
</dbReference>
<reference evidence="7 8" key="1">
    <citation type="submission" date="2018-06" db="EMBL/GenBank/DDBJ databases">
        <title>Genomic Encyclopedia of Type Strains, Phase III (KMG-III): the genomes of soil and plant-associated and newly described type strains.</title>
        <authorList>
            <person name="Whitman W."/>
        </authorList>
    </citation>
    <scope>NUCLEOTIDE SEQUENCE [LARGE SCALE GENOMIC DNA]</scope>
    <source>
        <strain evidence="7 8">CECT 7646</strain>
    </source>
</reference>
<protein>
    <recommendedName>
        <fullName evidence="6">LPS-assembly lipoprotein LptE</fullName>
    </recommendedName>
</protein>
<organism evidence="7 8">
    <name type="scientific">Xylophilus ampelinus</name>
    <dbReference type="NCBI Taxonomy" id="54067"/>
    <lineage>
        <taxon>Bacteria</taxon>
        <taxon>Pseudomonadati</taxon>
        <taxon>Pseudomonadota</taxon>
        <taxon>Betaproteobacteria</taxon>
        <taxon>Burkholderiales</taxon>
        <taxon>Xylophilus</taxon>
    </lineage>
</organism>
<dbReference type="GO" id="GO:0001530">
    <property type="term" value="F:lipopolysaccharide binding"/>
    <property type="evidence" value="ECO:0007669"/>
    <property type="project" value="TreeGrafter"/>
</dbReference>
<evidence type="ECO:0000256" key="6">
    <source>
        <dbReference type="HAMAP-Rule" id="MF_01186"/>
    </source>
</evidence>
<dbReference type="AlphaFoldDB" id="A0A318SE10"/>
<evidence type="ECO:0000256" key="1">
    <source>
        <dbReference type="ARBA" id="ARBA00022729"/>
    </source>
</evidence>
<evidence type="ECO:0000313" key="8">
    <source>
        <dbReference type="Proteomes" id="UP000247540"/>
    </source>
</evidence>
<dbReference type="Gene3D" id="3.30.160.150">
    <property type="entry name" value="Lipoprotein like domain"/>
    <property type="match status" value="1"/>
</dbReference>
<sequence>MFLGYAASEADDAHDADAGLKIEMKLKAPMQRRALVLLPLAGLALAGCGFHLRQAPNFAFSTIYLATTSPMGIELRRNLEAGDRVRVIRDAAARDSADAILEILQDQRERVVLGYNSSGQVREFQLRTRVRFRVRTPADIELLPSTEILLQQDQSYDETLALAKEAEAQLLYRSMQTDAVQQIMRRLAAIKTLTP</sequence>
<evidence type="ECO:0000256" key="2">
    <source>
        <dbReference type="ARBA" id="ARBA00023136"/>
    </source>
</evidence>
<dbReference type="PANTHER" id="PTHR38098:SF1">
    <property type="entry name" value="LPS-ASSEMBLY LIPOPROTEIN LPTE"/>
    <property type="match status" value="1"/>
</dbReference>
<dbReference type="GO" id="GO:1990351">
    <property type="term" value="C:transporter complex"/>
    <property type="evidence" value="ECO:0007669"/>
    <property type="project" value="TreeGrafter"/>
</dbReference>
<keyword evidence="2 6" id="KW-0472">Membrane</keyword>
<keyword evidence="4 6" id="KW-0998">Cell outer membrane</keyword>
<dbReference type="Proteomes" id="UP000247540">
    <property type="component" value="Unassembled WGS sequence"/>
</dbReference>
<dbReference type="GO" id="GO:0009279">
    <property type="term" value="C:cell outer membrane"/>
    <property type="evidence" value="ECO:0007669"/>
    <property type="project" value="UniProtKB-UniRule"/>
</dbReference>
<keyword evidence="3" id="KW-0564">Palmitate</keyword>
<keyword evidence="5 7" id="KW-0449">Lipoprotein</keyword>
<keyword evidence="1" id="KW-0732">Signal</keyword>
<dbReference type="EMBL" id="QJTC01000022">
    <property type="protein sequence ID" value="PYE74926.1"/>
    <property type="molecule type" value="Genomic_DNA"/>
</dbReference>
<comment type="subunit">
    <text evidence="6">Component of the lipopolysaccharide transport and assembly complex. Interacts with LptD.</text>
</comment>
<comment type="caution">
    <text evidence="7">The sequence shown here is derived from an EMBL/GenBank/DDBJ whole genome shotgun (WGS) entry which is preliminary data.</text>
</comment>
<dbReference type="GO" id="GO:0043165">
    <property type="term" value="P:Gram-negative-bacterium-type cell outer membrane assembly"/>
    <property type="evidence" value="ECO:0007669"/>
    <property type="project" value="UniProtKB-UniRule"/>
</dbReference>
<dbReference type="Pfam" id="PF04390">
    <property type="entry name" value="LptE"/>
    <property type="match status" value="1"/>
</dbReference>
<comment type="function">
    <text evidence="6">Together with LptD, is involved in the assembly of lipopolysaccharide (LPS) at the surface of the outer membrane. Required for the proper assembly of LptD. Binds LPS and may serve as the LPS recognition site at the outer membrane.</text>
</comment>
<evidence type="ECO:0000256" key="4">
    <source>
        <dbReference type="ARBA" id="ARBA00023237"/>
    </source>
</evidence>
<keyword evidence="8" id="KW-1185">Reference proteome</keyword>
<dbReference type="GO" id="GO:0015920">
    <property type="term" value="P:lipopolysaccharide transport"/>
    <property type="evidence" value="ECO:0007669"/>
    <property type="project" value="TreeGrafter"/>
</dbReference>
<proteinExistence type="inferred from homology"/>